<feature type="non-terminal residue" evidence="1">
    <location>
        <position position="165"/>
    </location>
</feature>
<comment type="caution">
    <text evidence="1">The sequence shown here is derived from an EMBL/GenBank/DDBJ whole genome shotgun (WGS) entry which is preliminary data.</text>
</comment>
<reference evidence="1" key="1">
    <citation type="journal article" date="2020" name="mSystems">
        <title>Genome- and Community-Level Interaction Insights into Carbon Utilization and Element Cycling Functions of Hydrothermarchaeota in Hydrothermal Sediment.</title>
        <authorList>
            <person name="Zhou Z."/>
            <person name="Liu Y."/>
            <person name="Xu W."/>
            <person name="Pan J."/>
            <person name="Luo Z.H."/>
            <person name="Li M."/>
        </authorList>
    </citation>
    <scope>NUCLEOTIDE SEQUENCE [LARGE SCALE GENOMIC DNA]</scope>
    <source>
        <strain evidence="1">SpSt-413</strain>
    </source>
</reference>
<dbReference type="EMBL" id="DSRP01000499">
    <property type="protein sequence ID" value="HGG92740.1"/>
    <property type="molecule type" value="Genomic_DNA"/>
</dbReference>
<dbReference type="AlphaFoldDB" id="A0A7C4AH96"/>
<organism evidence="1">
    <name type="scientific">Fundidesulfovibrio putealis</name>
    <dbReference type="NCBI Taxonomy" id="270496"/>
    <lineage>
        <taxon>Bacteria</taxon>
        <taxon>Pseudomonadati</taxon>
        <taxon>Thermodesulfobacteriota</taxon>
        <taxon>Desulfovibrionia</taxon>
        <taxon>Desulfovibrionales</taxon>
        <taxon>Desulfovibrionaceae</taxon>
        <taxon>Fundidesulfovibrio</taxon>
    </lineage>
</organism>
<accession>A0A7C4AH96</accession>
<protein>
    <submittedName>
        <fullName evidence="1">Uncharacterized protein</fullName>
    </submittedName>
</protein>
<gene>
    <name evidence="1" type="ORF">ENR59_07275</name>
</gene>
<sequence>MRTFDEAESLLLHVAELFGRVEKYQGVTPEEHILFFDDKAKERLLEDGILEKVKLRSFGHRVKGLRFTAPGLAAWRDFRGEEHPPHPTAMDNLVRDVFYLSRVSFLDRAVSKKQILRFHSRSCLHQAFDLGLVAKVKLHQADQEVVKGYVVTNAGYAYLRGNQMI</sequence>
<name>A0A7C4AH96_9BACT</name>
<evidence type="ECO:0000313" key="1">
    <source>
        <dbReference type="EMBL" id="HGG92740.1"/>
    </source>
</evidence>
<proteinExistence type="predicted"/>